<keyword evidence="1" id="KW-0812">Transmembrane</keyword>
<feature type="transmembrane region" description="Helical" evidence="1">
    <location>
        <begin position="62"/>
        <end position="84"/>
    </location>
</feature>
<proteinExistence type="predicted"/>
<evidence type="ECO:0000313" key="3">
    <source>
        <dbReference type="Proteomes" id="UP001196413"/>
    </source>
</evidence>
<reference evidence="2" key="1">
    <citation type="submission" date="2021-06" db="EMBL/GenBank/DDBJ databases">
        <title>Parelaphostrongylus tenuis whole genome reference sequence.</title>
        <authorList>
            <person name="Garwood T.J."/>
            <person name="Larsen P.A."/>
            <person name="Fountain-Jones N.M."/>
            <person name="Garbe J.R."/>
            <person name="Macchietto M.G."/>
            <person name="Kania S.A."/>
            <person name="Gerhold R.W."/>
            <person name="Richards J.E."/>
            <person name="Wolf T.M."/>
        </authorList>
    </citation>
    <scope>NUCLEOTIDE SEQUENCE</scope>
    <source>
        <strain evidence="2">MNPRO001-30</strain>
        <tissue evidence="2">Meninges</tissue>
    </source>
</reference>
<keyword evidence="1" id="KW-1133">Transmembrane helix</keyword>
<evidence type="ECO:0000313" key="2">
    <source>
        <dbReference type="EMBL" id="KAJ1371452.1"/>
    </source>
</evidence>
<comment type="caution">
    <text evidence="2">The sequence shown here is derived from an EMBL/GenBank/DDBJ whole genome shotgun (WGS) entry which is preliminary data.</text>
</comment>
<keyword evidence="3" id="KW-1185">Reference proteome</keyword>
<sequence length="128" mass="14681">MTSNVFLLAGIHYKRSTFLLPYFLIAVLFIISLVLHLFISLLNTANTKDTLHPKSLIKNFSVFGVLYFEAYTILTVWRVFVYICDARMDYDVKRLQKAKALAERLQRLGPQKEGELIAIVTGDDSEVH</sequence>
<keyword evidence="1" id="KW-0472">Membrane</keyword>
<feature type="transmembrane region" description="Helical" evidence="1">
    <location>
        <begin position="20"/>
        <end position="42"/>
    </location>
</feature>
<name>A0AAD5WIE1_PARTN</name>
<protein>
    <submittedName>
        <fullName evidence="2">Uncharacterized protein</fullName>
    </submittedName>
</protein>
<dbReference type="AlphaFoldDB" id="A0AAD5WIE1"/>
<dbReference type="Proteomes" id="UP001196413">
    <property type="component" value="Unassembled WGS sequence"/>
</dbReference>
<dbReference type="EMBL" id="JAHQIW010006983">
    <property type="protein sequence ID" value="KAJ1371452.1"/>
    <property type="molecule type" value="Genomic_DNA"/>
</dbReference>
<evidence type="ECO:0000256" key="1">
    <source>
        <dbReference type="SAM" id="Phobius"/>
    </source>
</evidence>
<organism evidence="2 3">
    <name type="scientific">Parelaphostrongylus tenuis</name>
    <name type="common">Meningeal worm</name>
    <dbReference type="NCBI Taxonomy" id="148309"/>
    <lineage>
        <taxon>Eukaryota</taxon>
        <taxon>Metazoa</taxon>
        <taxon>Ecdysozoa</taxon>
        <taxon>Nematoda</taxon>
        <taxon>Chromadorea</taxon>
        <taxon>Rhabditida</taxon>
        <taxon>Rhabditina</taxon>
        <taxon>Rhabditomorpha</taxon>
        <taxon>Strongyloidea</taxon>
        <taxon>Metastrongylidae</taxon>
        <taxon>Parelaphostrongylus</taxon>
    </lineage>
</organism>
<accession>A0AAD5WIE1</accession>
<gene>
    <name evidence="2" type="ORF">KIN20_033405</name>
</gene>